<dbReference type="InterPro" id="IPR046460">
    <property type="entry name" value="UNC80_C"/>
</dbReference>
<sequence>MDGQTVRSPDELKEQSSAGDEKLRHRLHIQRPVPLRLGADTRALSGDEAPLPSPGKRRWDTLRAHVLPNSANSVNAPQPYTRPGTPSSAGASPPPSRPSTPKSYRFGQKIFRQVVEQAREVAVDEHRKFADSILKACWAARFGESSTRPRPEREGSQATVASTLHIPFMASAASLPIPGSHSFPSINVMRRQGSSQTVAVDSRTPSVAMIQQALTFSMVMNRPAALPHETHVLSALLVPFLGPYRSEQVSFEQQTAVETFEYLIRTWKAPSNEVDLDRCIWCCNAASVPSGSRMRILGALSSLLFSRERTLSADTPLVLRALFQAMFSLLMCLSSTSSQAEVESLRAYIAAIRDGQCGTPSPQSLEKEYGVRWSRNDNDQDVRRLIAIEGLIGQLEIGSESSRKWMLRNLVEEFWPSYTAQMTLTSLQSCIHAHKLKTFVTTASNLLCTASSGLLTDASVISRIFQTRILSEVDSIHDKDIAGARPAVLRLALNLTCVREFDGRSLIMEQIGSWLQDTTGWKLTVEDALNDMIVNAGWPTLLRLLQPVSHDYPENVRAPLVLILLPLLHDRLMANTPEDPCQPLIDFLDSISRMYPKLFYKPIFTCAASGKDLTIANHICVLSCLSHYLTDFWCRDADMMSVALMSDAAGAKPPTQPTGTVWGRERIGQSVLILELINHLRNVRQTKDVMLVSLNKLTASATRFAVSLEARLGALIQAKEQKGRIPRFQRRLFCALFREIRLITRSLKPAPWLATMITWILDESTVELESGGDEIVTSFNKLQALYTHAQEAFRGGSKRRTTAFVSPAIDGQHSRSLGDHPAGEIVTGTMMLLESLHRPLTSTAFPLLVLVSGLLSRAEYARLAPVIWRQCSDSIDWAVNASTMFLIMQCAERDPAGVAQLVEQDLAHHDCEVRRLAIQKFANMCGRRFQILAQEVLLDRAHSRAFKLVRPPIAFVPTDMGTSSFTLDEDVYEFKDSHGHVLPLELRRRLADIGWDQEDQVIDPKTQWIKTPLSMVPSIQLDALDASSDDLILGTESPNLSPQASPTSSPSGADIIRRDSTTSMTSRIVKRRPVFVAAFVSLIPRLIALAKDENFLVASTAKGLIVDLMRDDPTLLSRAILHAISGDEQSLISASTAVKTLLHVQHVLPPVMTHHLLNHLAGFLKSSVRQTENTHPLQGYAYGASAIAELVGQVSKMSAREIRRAKVDTFFLPSGSLWFPASAPASAMFPRGFEDRHNPFESIPSSLVWITLVRTSQNMLFLRLLERDPQELKIIRKNLSRLVLPSKKDNADQGYLPYTAFVPRRQSRTIDTDATLTALSVTLARSYLLLVAQMFWSMSRHLSDRQELAILVDGLNRVLLTHGDDIGIVGHAMLAFMLASTRFKRMFVSGGAYALFMPAIIKTYCEAEDHPGIRAAIEYAVNRFYALHQESFVFQSFDVISHMFMSPDVDYSWLSRHVYTLFATLKTGTAPIAPDVAGIYDLNKLQEQENRMVAVAEEVPQTFLASLRKSKAQGRNQVTLVLPEEYEFKRLELDNLVRLFLTVIAHNPGIQRAERFLRLLRFLAPELYNASNSARSVLREGVDALGSILLSRTASKAKPTEGISVRPADDFSYDLLVEGNGHEPQQALSPGDLLSMRLDYLSLVIAFTRTGGQMSAAASSRALELAKIILKDSIVSGDRVTTFLTDYASVVLLREPAPGLKEVLTLLSEFLPIISAYCTSVNFSGVFDVLSNLCGNTVFANQPLFAQLVVTQYCRTGLEACEAAAAENWLLSLPSRMSIINLMNAAIPLVGSDVIDELEKHVPSYAFLAGVVLPFVSSMKTATELAAGTQIDAQRREVHSRAWVRILSYVLSACQDPSVTKEPSKSLMPDRRKSQDSRSSSRSMKPAMGFALALQVLKLILIRAEDDLFSILPNVWFQIGFVLRALLADGDASFALRLPRDYSEPPSPLSPSSPSPRFGSFAAQQKESTFLTSVLSHPSESLAPPRLIDYLTWSFVQWLCLRRSPLMLQMRGFIQEKLALLHQDLRDAQHHTPAPFKPGASPASASARRLSASVFTKPRRSLAHDSRPSSATSTPRTSAQLDSLPSLGFGFEDGGLRVSTPRGRLAGFARDASPLSPTARAAGPRIVHLGPGARALAAAREMLVTGAALVRATYRRIRLAQTVLGYAALLPLGEGEDEQVEVRAWTRREAVEAVLQEAKELMEEFREDSVGEYTDVGEGSGVLVDLDEPMSPFK</sequence>
<dbReference type="GO" id="GO:0005261">
    <property type="term" value="F:monoatomic cation channel activity"/>
    <property type="evidence" value="ECO:0007669"/>
    <property type="project" value="TreeGrafter"/>
</dbReference>
<feature type="region of interest" description="Disordered" evidence="1">
    <location>
        <begin position="1"/>
        <end position="105"/>
    </location>
</feature>
<proteinExistence type="predicted"/>
<feature type="compositionally biased region" description="Basic and acidic residues" evidence="1">
    <location>
        <begin position="8"/>
        <end position="23"/>
    </location>
</feature>
<feature type="compositionally biased region" description="Basic and acidic residues" evidence="1">
    <location>
        <begin position="1862"/>
        <end position="1876"/>
    </location>
</feature>
<feature type="region of interest" description="Disordered" evidence="1">
    <location>
        <begin position="1858"/>
        <end position="1883"/>
    </location>
</feature>
<dbReference type="InterPro" id="IPR045852">
    <property type="entry name" value="UNC80_central"/>
</dbReference>
<dbReference type="Pfam" id="PF19424">
    <property type="entry name" value="UNC80"/>
    <property type="match status" value="1"/>
</dbReference>
<dbReference type="Proteomes" id="UP000194127">
    <property type="component" value="Unassembled WGS sequence"/>
</dbReference>
<keyword evidence="5" id="KW-1185">Reference proteome</keyword>
<organism evidence="4 5">
    <name type="scientific">Postia placenta MAD-698-R-SB12</name>
    <dbReference type="NCBI Taxonomy" id="670580"/>
    <lineage>
        <taxon>Eukaryota</taxon>
        <taxon>Fungi</taxon>
        <taxon>Dikarya</taxon>
        <taxon>Basidiomycota</taxon>
        <taxon>Agaricomycotina</taxon>
        <taxon>Agaricomycetes</taxon>
        <taxon>Polyporales</taxon>
        <taxon>Adustoporiaceae</taxon>
        <taxon>Rhodonia</taxon>
    </lineage>
</organism>
<feature type="compositionally biased region" description="Low complexity" evidence="1">
    <location>
        <begin position="2068"/>
        <end position="2079"/>
    </location>
</feature>
<dbReference type="GO" id="GO:0055080">
    <property type="term" value="P:monoatomic cation homeostasis"/>
    <property type="evidence" value="ECO:0007669"/>
    <property type="project" value="TreeGrafter"/>
</dbReference>
<dbReference type="GeneID" id="36330874"/>
<evidence type="ECO:0000256" key="1">
    <source>
        <dbReference type="SAM" id="MobiDB-lite"/>
    </source>
</evidence>
<feature type="compositionally biased region" description="Polar residues" evidence="1">
    <location>
        <begin position="69"/>
        <end position="78"/>
    </location>
</feature>
<feature type="compositionally biased region" description="Low complexity" evidence="1">
    <location>
        <begin position="82"/>
        <end position="91"/>
    </location>
</feature>
<accession>A0A1X6MWV3</accession>
<dbReference type="Pfam" id="PF20262">
    <property type="entry name" value="UNC80_C"/>
    <property type="match status" value="1"/>
</dbReference>
<feature type="domain" description="Protein UNC80 central region" evidence="2">
    <location>
        <begin position="838"/>
        <end position="956"/>
    </location>
</feature>
<dbReference type="PANTHER" id="PTHR31781">
    <property type="entry name" value="UNC80"/>
    <property type="match status" value="1"/>
</dbReference>
<feature type="region of interest" description="Disordered" evidence="1">
    <location>
        <begin position="1035"/>
        <end position="1057"/>
    </location>
</feature>
<dbReference type="GO" id="GO:0034703">
    <property type="term" value="C:cation channel complex"/>
    <property type="evidence" value="ECO:0007669"/>
    <property type="project" value="TreeGrafter"/>
</dbReference>
<dbReference type="STRING" id="670580.A0A1X6MWV3"/>
<name>A0A1X6MWV3_9APHY</name>
<feature type="domain" description="Protein UNC80 C-terminal" evidence="3">
    <location>
        <begin position="1326"/>
        <end position="1452"/>
    </location>
</feature>
<evidence type="ECO:0000259" key="2">
    <source>
        <dbReference type="Pfam" id="PF19424"/>
    </source>
</evidence>
<dbReference type="InterPro" id="IPR016024">
    <property type="entry name" value="ARM-type_fold"/>
</dbReference>
<feature type="compositionally biased region" description="Low complexity" evidence="1">
    <location>
        <begin position="2040"/>
        <end position="2053"/>
    </location>
</feature>
<evidence type="ECO:0000313" key="4">
    <source>
        <dbReference type="EMBL" id="OSX60829.1"/>
    </source>
</evidence>
<evidence type="ECO:0000259" key="3">
    <source>
        <dbReference type="Pfam" id="PF20262"/>
    </source>
</evidence>
<feature type="compositionally biased region" description="Polar residues" evidence="1">
    <location>
        <begin position="1036"/>
        <end position="1051"/>
    </location>
</feature>
<feature type="region of interest" description="Disordered" evidence="1">
    <location>
        <begin position="2030"/>
        <end position="2086"/>
    </location>
</feature>
<dbReference type="PANTHER" id="PTHR31781:SF1">
    <property type="entry name" value="PROTEIN UNC-80 HOMOLOG"/>
    <property type="match status" value="1"/>
</dbReference>
<dbReference type="RefSeq" id="XP_024337623.1">
    <property type="nucleotide sequence ID" value="XM_024485925.1"/>
</dbReference>
<evidence type="ECO:0000313" key="5">
    <source>
        <dbReference type="Proteomes" id="UP000194127"/>
    </source>
</evidence>
<dbReference type="SUPFAM" id="SSF48371">
    <property type="entry name" value="ARM repeat"/>
    <property type="match status" value="1"/>
</dbReference>
<reference evidence="4 5" key="1">
    <citation type="submission" date="2017-04" db="EMBL/GenBank/DDBJ databases">
        <title>Genome Sequence of the Model Brown-Rot Fungus Postia placenta SB12.</title>
        <authorList>
            <consortium name="DOE Joint Genome Institute"/>
            <person name="Gaskell J."/>
            <person name="Kersten P."/>
            <person name="Larrondo L.F."/>
            <person name="Canessa P."/>
            <person name="Martinez D."/>
            <person name="Hibbett D."/>
            <person name="Schmoll M."/>
            <person name="Kubicek C.P."/>
            <person name="Martinez A.T."/>
            <person name="Yadav J."/>
            <person name="Master E."/>
            <person name="Magnuson J.K."/>
            <person name="James T."/>
            <person name="Yaver D."/>
            <person name="Berka R."/>
            <person name="Labutti K."/>
            <person name="Lipzen A."/>
            <person name="Aerts A."/>
            <person name="Barry K."/>
            <person name="Henrissat B."/>
            <person name="Blanchette R."/>
            <person name="Grigoriev I."/>
            <person name="Cullen D."/>
        </authorList>
    </citation>
    <scope>NUCLEOTIDE SEQUENCE [LARGE SCALE GENOMIC DNA]</scope>
    <source>
        <strain evidence="4 5">MAD-698-R-SB12</strain>
    </source>
</reference>
<gene>
    <name evidence="4" type="ORF">POSPLADRAFT_1146387</name>
</gene>
<protein>
    <submittedName>
        <fullName evidence="4">Uncharacterized protein</fullName>
    </submittedName>
</protein>
<dbReference type="OrthoDB" id="5584001at2759"/>
<dbReference type="EMBL" id="KZ110599">
    <property type="protein sequence ID" value="OSX60829.1"/>
    <property type="molecule type" value="Genomic_DNA"/>
</dbReference>